<dbReference type="InterPro" id="IPR021937">
    <property type="entry name" value="DUF3551"/>
</dbReference>
<evidence type="ECO:0000313" key="3">
    <source>
        <dbReference type="Proteomes" id="UP000324758"/>
    </source>
</evidence>
<evidence type="ECO:0000256" key="1">
    <source>
        <dbReference type="SAM" id="SignalP"/>
    </source>
</evidence>
<protein>
    <submittedName>
        <fullName evidence="2">DUF3551 domain-containing protein</fullName>
    </submittedName>
</protein>
<sequence length="89" mass="9722">MRALPILLIIWIAMSAPAPAVAQRFGGNYPVCLQKWEWGGSSSISCRYSSWDECRATAAGLSAMCVANPYVQPPSAQPPYPPDRGLRLR</sequence>
<dbReference type="OrthoDB" id="8229016at2"/>
<dbReference type="AlphaFoldDB" id="A0A5D3KM28"/>
<feature type="chain" id="PRO_5022827652" evidence="1">
    <location>
        <begin position="23"/>
        <end position="89"/>
    </location>
</feature>
<organism evidence="2 3">
    <name type="scientific">Bradyrhizobium rifense</name>
    <dbReference type="NCBI Taxonomy" id="515499"/>
    <lineage>
        <taxon>Bacteria</taxon>
        <taxon>Pseudomonadati</taxon>
        <taxon>Pseudomonadota</taxon>
        <taxon>Alphaproteobacteria</taxon>
        <taxon>Hyphomicrobiales</taxon>
        <taxon>Nitrobacteraceae</taxon>
        <taxon>Bradyrhizobium</taxon>
    </lineage>
</organism>
<feature type="signal peptide" evidence="1">
    <location>
        <begin position="1"/>
        <end position="22"/>
    </location>
</feature>
<accession>A0A5D3KM28</accession>
<name>A0A5D3KM28_9BRAD</name>
<dbReference type="EMBL" id="VSSS01000015">
    <property type="protein sequence ID" value="TYL97446.1"/>
    <property type="molecule type" value="Genomic_DNA"/>
</dbReference>
<reference evidence="2 3" key="1">
    <citation type="submission" date="2019-08" db="EMBL/GenBank/DDBJ databases">
        <title>Bradyrhizobium hipponensis sp. nov., a rhizobium isolated from a Lupinus angustifolius root nodule in Tunisia.</title>
        <authorList>
            <person name="Off K."/>
            <person name="Rejili M."/>
            <person name="Mars M."/>
            <person name="Brachmann A."/>
            <person name="Marin M."/>
        </authorList>
    </citation>
    <scope>NUCLEOTIDE SEQUENCE [LARGE SCALE GENOMIC DNA]</scope>
    <source>
        <strain evidence="2 3">CTAW71</strain>
    </source>
</reference>
<proteinExistence type="predicted"/>
<keyword evidence="1" id="KW-0732">Signal</keyword>
<gene>
    <name evidence="2" type="ORF">FXB40_08815</name>
</gene>
<comment type="caution">
    <text evidence="2">The sequence shown here is derived from an EMBL/GenBank/DDBJ whole genome shotgun (WGS) entry which is preliminary data.</text>
</comment>
<dbReference type="Pfam" id="PF12071">
    <property type="entry name" value="DUF3551"/>
    <property type="match status" value="1"/>
</dbReference>
<dbReference type="Proteomes" id="UP000324758">
    <property type="component" value="Unassembled WGS sequence"/>
</dbReference>
<keyword evidence="3" id="KW-1185">Reference proteome</keyword>
<evidence type="ECO:0000313" key="2">
    <source>
        <dbReference type="EMBL" id="TYL97446.1"/>
    </source>
</evidence>